<protein>
    <submittedName>
        <fullName evidence="2">PAS domain-containing protein</fullName>
    </submittedName>
</protein>
<accession>A0ABU8C3Q1</accession>
<dbReference type="PANTHER" id="PTHR43102">
    <property type="entry name" value="SLR1143 PROTEIN"/>
    <property type="match status" value="1"/>
</dbReference>
<reference evidence="2 3" key="1">
    <citation type="journal article" date="2023" name="Ecotoxicol. Environ. Saf.">
        <title>Mercury remediation potential of mercury-resistant strain Rheinheimera metallidurans sp. nov. isolated from a municipal waste dumping site.</title>
        <authorList>
            <person name="Yadav V."/>
            <person name="Manjhi A."/>
            <person name="Vadakedath N."/>
        </authorList>
    </citation>
    <scope>NUCLEOTIDE SEQUENCE [LARGE SCALE GENOMIC DNA]</scope>
    <source>
        <strain evidence="2 3">E-49</strain>
    </source>
</reference>
<dbReference type="Proteomes" id="UP001375382">
    <property type="component" value="Unassembled WGS sequence"/>
</dbReference>
<dbReference type="Pfam" id="PF08447">
    <property type="entry name" value="PAS_3"/>
    <property type="match status" value="1"/>
</dbReference>
<dbReference type="Gene3D" id="3.30.450.20">
    <property type="entry name" value="PAS domain"/>
    <property type="match status" value="1"/>
</dbReference>
<dbReference type="SMART" id="SM00065">
    <property type="entry name" value="GAF"/>
    <property type="match status" value="1"/>
</dbReference>
<name>A0ABU8C3Q1_9GAMM</name>
<keyword evidence="3" id="KW-1185">Reference proteome</keyword>
<dbReference type="InterPro" id="IPR013655">
    <property type="entry name" value="PAS_fold_3"/>
</dbReference>
<dbReference type="InterPro" id="IPR003018">
    <property type="entry name" value="GAF"/>
</dbReference>
<dbReference type="EMBL" id="JALAAR010000003">
    <property type="protein sequence ID" value="MEH8016548.1"/>
    <property type="molecule type" value="Genomic_DNA"/>
</dbReference>
<dbReference type="PROSITE" id="PS50112">
    <property type="entry name" value="PAS"/>
    <property type="match status" value="1"/>
</dbReference>
<feature type="domain" description="PAS" evidence="1">
    <location>
        <begin position="180"/>
        <end position="253"/>
    </location>
</feature>
<evidence type="ECO:0000259" key="1">
    <source>
        <dbReference type="PROSITE" id="PS50112"/>
    </source>
</evidence>
<dbReference type="CDD" id="cd00130">
    <property type="entry name" value="PAS"/>
    <property type="match status" value="1"/>
</dbReference>
<dbReference type="SUPFAM" id="SSF55781">
    <property type="entry name" value="GAF domain-like"/>
    <property type="match status" value="1"/>
</dbReference>
<dbReference type="InterPro" id="IPR035965">
    <property type="entry name" value="PAS-like_dom_sf"/>
</dbReference>
<evidence type="ECO:0000313" key="2">
    <source>
        <dbReference type="EMBL" id="MEH8016548.1"/>
    </source>
</evidence>
<dbReference type="NCBIfam" id="TIGR00229">
    <property type="entry name" value="sensory_box"/>
    <property type="match status" value="1"/>
</dbReference>
<dbReference type="InterPro" id="IPR000014">
    <property type="entry name" value="PAS"/>
</dbReference>
<comment type="caution">
    <text evidence="2">The sequence shown here is derived from an EMBL/GenBank/DDBJ whole genome shotgun (WGS) entry which is preliminary data.</text>
</comment>
<dbReference type="SUPFAM" id="SSF55785">
    <property type="entry name" value="PYP-like sensor domain (PAS domain)"/>
    <property type="match status" value="1"/>
</dbReference>
<dbReference type="Gene3D" id="3.30.450.40">
    <property type="match status" value="1"/>
</dbReference>
<dbReference type="InterPro" id="IPR029016">
    <property type="entry name" value="GAF-like_dom_sf"/>
</dbReference>
<organism evidence="2 3">
    <name type="scientific">Rheinheimera muenzenbergensis</name>
    <dbReference type="NCBI Taxonomy" id="1193628"/>
    <lineage>
        <taxon>Bacteria</taxon>
        <taxon>Pseudomonadati</taxon>
        <taxon>Pseudomonadota</taxon>
        <taxon>Gammaproteobacteria</taxon>
        <taxon>Chromatiales</taxon>
        <taxon>Chromatiaceae</taxon>
        <taxon>Rheinheimera</taxon>
    </lineage>
</organism>
<dbReference type="RefSeq" id="WP_335734965.1">
    <property type="nucleotide sequence ID" value="NZ_JALAAR010000003.1"/>
</dbReference>
<gene>
    <name evidence="2" type="ORF">MN202_04855</name>
</gene>
<dbReference type="PANTHER" id="PTHR43102:SF2">
    <property type="entry name" value="GAF DOMAIN-CONTAINING PROTEIN"/>
    <property type="match status" value="1"/>
</dbReference>
<evidence type="ECO:0000313" key="3">
    <source>
        <dbReference type="Proteomes" id="UP001375382"/>
    </source>
</evidence>
<proteinExistence type="predicted"/>
<sequence length="304" mass="34547">MQLPPQPHNETERLQALTSSGLLNNLADEGFDRFTRLAQALFGCKISLFTLIDEQKQWFKSRQGTALKETPRDVSFCAHAIFNDDILYVPDASLDQRFADNPLVTGAPAIRLYAGIPLHSPQGFPLGTLCIIDDIPRELNALQLTSLQDLAALAETEIAIRFNQLAQQRKQLELQAADNTIKRLQSIIDTSLLATWEWNVQTGDVIFNERWAQQLGYALYELLPLHFDTWVQLVHPEDRIKAEQLLQRHFAGELEHYKLHCRMKHKDGHWVSILTQGRLVSRTEQGAPRLMAGTHQPVAENTDQ</sequence>